<evidence type="ECO:0008006" key="4">
    <source>
        <dbReference type="Google" id="ProtNLM"/>
    </source>
</evidence>
<name>A0AAX2IAV1_CAPSP</name>
<feature type="chain" id="PRO_5043847440" description="DUF481 domain-containing protein" evidence="1">
    <location>
        <begin position="30"/>
        <end position="270"/>
    </location>
</feature>
<feature type="signal peptide" evidence="1">
    <location>
        <begin position="1"/>
        <end position="29"/>
    </location>
</feature>
<comment type="caution">
    <text evidence="2">The sequence shown here is derived from an EMBL/GenBank/DDBJ whole genome shotgun (WGS) entry which is preliminary data.</text>
</comment>
<reference evidence="2 3" key="1">
    <citation type="submission" date="2018-06" db="EMBL/GenBank/DDBJ databases">
        <authorList>
            <consortium name="Pathogen Informatics"/>
            <person name="Doyle S."/>
        </authorList>
    </citation>
    <scope>NUCLEOTIDE SEQUENCE [LARGE SCALE GENOMIC DNA]</scope>
    <source>
        <strain evidence="2 3">NCTC11653</strain>
    </source>
</reference>
<gene>
    <name evidence="2" type="ORF">NCTC11653_01405</name>
</gene>
<dbReference type="Proteomes" id="UP000249902">
    <property type="component" value="Unassembled WGS sequence"/>
</dbReference>
<evidence type="ECO:0000313" key="3">
    <source>
        <dbReference type="Proteomes" id="UP000249902"/>
    </source>
</evidence>
<evidence type="ECO:0000313" key="2">
    <source>
        <dbReference type="EMBL" id="SQA75500.1"/>
    </source>
</evidence>
<dbReference type="AlphaFoldDB" id="A0AAX2IAV1"/>
<accession>A0AAX2IAV1</accession>
<evidence type="ECO:0000256" key="1">
    <source>
        <dbReference type="SAM" id="SignalP"/>
    </source>
</evidence>
<protein>
    <recommendedName>
        <fullName evidence="4">DUF481 domain-containing protein</fullName>
    </recommendedName>
</protein>
<proteinExistence type="predicted"/>
<organism evidence="2 3">
    <name type="scientific">Capnocytophaga sputigena</name>
    <dbReference type="NCBI Taxonomy" id="1019"/>
    <lineage>
        <taxon>Bacteria</taxon>
        <taxon>Pseudomonadati</taxon>
        <taxon>Bacteroidota</taxon>
        <taxon>Flavobacteriia</taxon>
        <taxon>Flavobacteriales</taxon>
        <taxon>Flavobacteriaceae</taxon>
        <taxon>Capnocytophaga</taxon>
    </lineage>
</organism>
<keyword evidence="1" id="KW-0732">Signal</keyword>
<dbReference type="EMBL" id="UAVP01000008">
    <property type="protein sequence ID" value="SQA75500.1"/>
    <property type="molecule type" value="Genomic_DNA"/>
</dbReference>
<sequence>MPLEKENLKTMRKLLYVLLTLLSSASAYSQMLFSENLTMKIDSTKTLQGMILPVLNFKTEKENVLTFINTANLNLLINHNKVINIINKFEFATYGNKVLVSGGYVHAEYRYLLRPTFEVYPYIEAQWAESRGMKHKVSTGLQSRYRLLNTDTSLMFAAMCLFFEYEKWQYPAPDNIVATYAYSRSIKTHLSLSYRLQLAEKWELITTVIYQTKPDSTFKKPRYGGAIDLKYDITPTVGIRGIYRLIYDTAPIVPVRKDYNIVEVGLNISF</sequence>